<name>A0A5C6AEK4_9BACT</name>
<dbReference type="NCBIfam" id="NF040463">
    <property type="entry name" value="all3515_fam"/>
    <property type="match status" value="1"/>
</dbReference>
<accession>A0A5C6AEK4</accession>
<keyword evidence="1" id="KW-0812">Transmembrane</keyword>
<dbReference type="OrthoDB" id="483240at2"/>
<evidence type="ECO:0008006" key="5">
    <source>
        <dbReference type="Google" id="ProtNLM"/>
    </source>
</evidence>
<sequence precursor="true">MRHDIAFIALLTAGVLAATPAAQAGPEPGITTYHVGYDNAEFVGYGTYTGLANPNFQRLTFLLSHTFSENALNNHFHSIGAYSYSGDPLNPSPGFSGNNRVPEPYQADDGLALLPGSGPFAGKLVSGLGPVALPEDVVEEEYGNLTIAPIDELFQYDGRPDPDGEFAQHPGHYLLNASNGAYKQSVADVTVGMKLVAISPGLLIEDESGTQLFSGVNDVLTIGSGADWTFNPVFAVDATVASGSKYEATFVLQDLSLTPRFGDSAEFTFSFIAVPEPGAALLGLVALASFGVWRR</sequence>
<feature type="transmembrane region" description="Helical" evidence="1">
    <location>
        <begin position="267"/>
        <end position="293"/>
    </location>
</feature>
<feature type="signal peptide" evidence="2">
    <location>
        <begin position="1"/>
        <end position="24"/>
    </location>
</feature>
<comment type="caution">
    <text evidence="3">The sequence shown here is derived from an EMBL/GenBank/DDBJ whole genome shotgun (WGS) entry which is preliminary data.</text>
</comment>
<dbReference type="Proteomes" id="UP000317421">
    <property type="component" value="Unassembled WGS sequence"/>
</dbReference>
<keyword evidence="1" id="KW-1133">Transmembrane helix</keyword>
<gene>
    <name evidence="3" type="ORF">Pla108_20090</name>
</gene>
<evidence type="ECO:0000256" key="2">
    <source>
        <dbReference type="SAM" id="SignalP"/>
    </source>
</evidence>
<dbReference type="AlphaFoldDB" id="A0A5C6AEK4"/>
<dbReference type="EMBL" id="SJPR01000002">
    <property type="protein sequence ID" value="TWT97856.1"/>
    <property type="molecule type" value="Genomic_DNA"/>
</dbReference>
<evidence type="ECO:0000313" key="3">
    <source>
        <dbReference type="EMBL" id="TWT97856.1"/>
    </source>
</evidence>
<feature type="chain" id="PRO_5023085823" description="PEP-CTERM protein-sorting domain-containing protein" evidence="2">
    <location>
        <begin position="25"/>
        <end position="295"/>
    </location>
</feature>
<keyword evidence="1" id="KW-0472">Membrane</keyword>
<dbReference type="RefSeq" id="WP_146444751.1">
    <property type="nucleotide sequence ID" value="NZ_SJPR01000002.1"/>
</dbReference>
<keyword evidence="4" id="KW-1185">Reference proteome</keyword>
<organism evidence="3 4">
    <name type="scientific">Botrimarina colliarenosi</name>
    <dbReference type="NCBI Taxonomy" id="2528001"/>
    <lineage>
        <taxon>Bacteria</taxon>
        <taxon>Pseudomonadati</taxon>
        <taxon>Planctomycetota</taxon>
        <taxon>Planctomycetia</taxon>
        <taxon>Pirellulales</taxon>
        <taxon>Lacipirellulaceae</taxon>
        <taxon>Botrimarina</taxon>
    </lineage>
</organism>
<evidence type="ECO:0000256" key="1">
    <source>
        <dbReference type="SAM" id="Phobius"/>
    </source>
</evidence>
<evidence type="ECO:0000313" key="4">
    <source>
        <dbReference type="Proteomes" id="UP000317421"/>
    </source>
</evidence>
<protein>
    <recommendedName>
        <fullName evidence="5">PEP-CTERM protein-sorting domain-containing protein</fullName>
    </recommendedName>
</protein>
<reference evidence="3 4" key="1">
    <citation type="submission" date="2019-02" db="EMBL/GenBank/DDBJ databases">
        <title>Deep-cultivation of Planctomycetes and their phenomic and genomic characterization uncovers novel biology.</title>
        <authorList>
            <person name="Wiegand S."/>
            <person name="Jogler M."/>
            <person name="Boedeker C."/>
            <person name="Pinto D."/>
            <person name="Vollmers J."/>
            <person name="Rivas-Marin E."/>
            <person name="Kohn T."/>
            <person name="Peeters S.H."/>
            <person name="Heuer A."/>
            <person name="Rast P."/>
            <person name="Oberbeckmann S."/>
            <person name="Bunk B."/>
            <person name="Jeske O."/>
            <person name="Meyerdierks A."/>
            <person name="Storesund J.E."/>
            <person name="Kallscheuer N."/>
            <person name="Luecker S."/>
            <person name="Lage O.M."/>
            <person name="Pohl T."/>
            <person name="Merkel B.J."/>
            <person name="Hornburger P."/>
            <person name="Mueller R.-W."/>
            <person name="Bruemmer F."/>
            <person name="Labrenz M."/>
            <person name="Spormann A.M."/>
            <person name="Op Den Camp H."/>
            <person name="Overmann J."/>
            <person name="Amann R."/>
            <person name="Jetten M.S.M."/>
            <person name="Mascher T."/>
            <person name="Medema M.H."/>
            <person name="Devos D.P."/>
            <person name="Kaster A.-K."/>
            <person name="Ovreas L."/>
            <person name="Rohde M."/>
            <person name="Galperin M.Y."/>
            <person name="Jogler C."/>
        </authorList>
    </citation>
    <scope>NUCLEOTIDE SEQUENCE [LARGE SCALE GENOMIC DNA]</scope>
    <source>
        <strain evidence="3 4">Pla108</strain>
    </source>
</reference>
<proteinExistence type="predicted"/>
<keyword evidence="2" id="KW-0732">Signal</keyword>